<evidence type="ECO:0000313" key="5">
    <source>
        <dbReference type="Proteomes" id="UP001141552"/>
    </source>
</evidence>
<dbReference type="OrthoDB" id="1939268at2759"/>
<evidence type="ECO:0000313" key="4">
    <source>
        <dbReference type="EMBL" id="KAJ4842368.1"/>
    </source>
</evidence>
<feature type="region of interest" description="Disordered" evidence="1">
    <location>
        <begin position="1"/>
        <end position="20"/>
    </location>
</feature>
<dbReference type="Pfam" id="PF14111">
    <property type="entry name" value="DUF4283"/>
    <property type="match status" value="1"/>
</dbReference>
<protein>
    <recommendedName>
        <fullName evidence="6">DUF4283 domain-containing protein</fullName>
    </recommendedName>
</protein>
<name>A0A9Q0JHW5_9ROSI</name>
<evidence type="ECO:0000256" key="1">
    <source>
        <dbReference type="SAM" id="MobiDB-lite"/>
    </source>
</evidence>
<accession>A0A9Q0JHW5</accession>
<proteinExistence type="predicted"/>
<comment type="caution">
    <text evidence="4">The sequence shown here is derived from an EMBL/GenBank/DDBJ whole genome shotgun (WGS) entry which is preliminary data.</text>
</comment>
<organism evidence="4 5">
    <name type="scientific">Turnera subulata</name>
    <dbReference type="NCBI Taxonomy" id="218843"/>
    <lineage>
        <taxon>Eukaryota</taxon>
        <taxon>Viridiplantae</taxon>
        <taxon>Streptophyta</taxon>
        <taxon>Embryophyta</taxon>
        <taxon>Tracheophyta</taxon>
        <taxon>Spermatophyta</taxon>
        <taxon>Magnoliopsida</taxon>
        <taxon>eudicotyledons</taxon>
        <taxon>Gunneridae</taxon>
        <taxon>Pentapetalae</taxon>
        <taxon>rosids</taxon>
        <taxon>fabids</taxon>
        <taxon>Malpighiales</taxon>
        <taxon>Passifloraceae</taxon>
        <taxon>Turnera</taxon>
    </lineage>
</organism>
<dbReference type="PANTHER" id="PTHR31286">
    <property type="entry name" value="GLYCINE-RICH CELL WALL STRUCTURAL PROTEIN 1.8-LIKE"/>
    <property type="match status" value="1"/>
</dbReference>
<reference evidence="4" key="2">
    <citation type="journal article" date="2023" name="Plants (Basel)">
        <title>Annotation of the Turnera subulata (Passifloraceae) Draft Genome Reveals the S-Locus Evolved after the Divergence of Turneroideae from Passifloroideae in a Stepwise Manner.</title>
        <authorList>
            <person name="Henning P.M."/>
            <person name="Roalson E.H."/>
            <person name="Mir W."/>
            <person name="McCubbin A.G."/>
            <person name="Shore J.S."/>
        </authorList>
    </citation>
    <scope>NUCLEOTIDE SEQUENCE</scope>
    <source>
        <strain evidence="4">F60SS</strain>
    </source>
</reference>
<feature type="domain" description="Zinc knuckle CX2CX4HX4C" evidence="3">
    <location>
        <begin position="173"/>
        <end position="219"/>
    </location>
</feature>
<feature type="domain" description="DUF4283" evidence="2">
    <location>
        <begin position="38"/>
        <end position="115"/>
    </location>
</feature>
<reference evidence="4" key="1">
    <citation type="submission" date="2022-02" db="EMBL/GenBank/DDBJ databases">
        <authorList>
            <person name="Henning P.M."/>
            <person name="McCubbin A.G."/>
            <person name="Shore J.S."/>
        </authorList>
    </citation>
    <scope>NUCLEOTIDE SEQUENCE</scope>
    <source>
        <strain evidence="4">F60SS</strain>
        <tissue evidence="4">Leaves</tissue>
    </source>
</reference>
<dbReference type="Pfam" id="PF14392">
    <property type="entry name" value="zf-CCHC_4"/>
    <property type="match status" value="1"/>
</dbReference>
<sequence length="244" mass="28679">MAENELNRSTDGNQSDHDDTLVLRFRPSREKAPKTSLLLVGRLWTEKGFNGKALMQTMSSLWAVKRGFQASELEKNLFMFRFRDERDKTRVLMGEPWHFDRNVLVLQSVEGNEQPSQMDLSRTPFWIQVHDLPFDYRDPEVARMIGKKLGFLMDVYQEEGWEMLSFLRIWVMLDLRAPLRKQLEIKVDDDVTFTVLFKYENLPSFCFVCGRLGHSMKDYGYESDEENDGKALIKYGEELRALPF</sequence>
<dbReference type="InterPro" id="IPR025558">
    <property type="entry name" value="DUF4283"/>
</dbReference>
<dbReference type="InterPro" id="IPR040256">
    <property type="entry name" value="At4g02000-like"/>
</dbReference>
<gene>
    <name evidence="4" type="ORF">Tsubulata_015725</name>
</gene>
<evidence type="ECO:0008006" key="6">
    <source>
        <dbReference type="Google" id="ProtNLM"/>
    </source>
</evidence>
<dbReference type="AlphaFoldDB" id="A0A9Q0JHW5"/>
<keyword evidence="5" id="KW-1185">Reference proteome</keyword>
<dbReference type="Proteomes" id="UP001141552">
    <property type="component" value="Unassembled WGS sequence"/>
</dbReference>
<evidence type="ECO:0000259" key="2">
    <source>
        <dbReference type="Pfam" id="PF14111"/>
    </source>
</evidence>
<evidence type="ECO:0000259" key="3">
    <source>
        <dbReference type="Pfam" id="PF14392"/>
    </source>
</evidence>
<dbReference type="PANTHER" id="PTHR31286:SF167">
    <property type="entry name" value="OS09G0268800 PROTEIN"/>
    <property type="match status" value="1"/>
</dbReference>
<dbReference type="InterPro" id="IPR025836">
    <property type="entry name" value="Zn_knuckle_CX2CX4HX4C"/>
</dbReference>
<dbReference type="EMBL" id="JAKUCV010002505">
    <property type="protein sequence ID" value="KAJ4842368.1"/>
    <property type="molecule type" value="Genomic_DNA"/>
</dbReference>